<keyword evidence="1" id="KW-1133">Transmembrane helix</keyword>
<reference evidence="3" key="1">
    <citation type="submission" date="2017-02" db="UniProtKB">
        <authorList>
            <consortium name="WormBaseParasite"/>
        </authorList>
    </citation>
    <scope>IDENTIFICATION</scope>
</reference>
<evidence type="ECO:0000313" key="2">
    <source>
        <dbReference type="Proteomes" id="UP000036681"/>
    </source>
</evidence>
<dbReference type="AlphaFoldDB" id="A0A0M3IUZ4"/>
<name>A0A0M3IUZ4_ASCLU</name>
<sequence>MRRVIGDQTMRLKAMIEYDRVWGGLLDYAEKCEIVNKYRQTNAAWKLSFYSLAFFVLKRCIIKILIKEMRRVIGDQTMRLKAMIEYDRVWGGLLDYAEKCEIVNKYRQVIFFFHFLVIYILLKMVKLNFGIQDSVLHPNDTYFKEQFIDQCQQNDPKHSLVAMMEKLRSDNVLEKIHEYFDDAGYEVCITHVNFHH</sequence>
<accession>A0A0M3IUZ4</accession>
<feature type="transmembrane region" description="Helical" evidence="1">
    <location>
        <begin position="109"/>
        <end position="129"/>
    </location>
</feature>
<keyword evidence="1" id="KW-0812">Transmembrane</keyword>
<organism evidence="2 3">
    <name type="scientific">Ascaris lumbricoides</name>
    <name type="common">Giant roundworm</name>
    <dbReference type="NCBI Taxonomy" id="6252"/>
    <lineage>
        <taxon>Eukaryota</taxon>
        <taxon>Metazoa</taxon>
        <taxon>Ecdysozoa</taxon>
        <taxon>Nematoda</taxon>
        <taxon>Chromadorea</taxon>
        <taxon>Rhabditida</taxon>
        <taxon>Spirurina</taxon>
        <taxon>Ascaridomorpha</taxon>
        <taxon>Ascaridoidea</taxon>
        <taxon>Ascarididae</taxon>
        <taxon>Ascaris</taxon>
    </lineage>
</organism>
<keyword evidence="2" id="KW-1185">Reference proteome</keyword>
<proteinExistence type="predicted"/>
<dbReference type="WBParaSite" id="ALUE_0002257201-mRNA-1">
    <property type="protein sequence ID" value="ALUE_0002257201-mRNA-1"/>
    <property type="gene ID" value="ALUE_0002257201"/>
</dbReference>
<protein>
    <submittedName>
        <fullName evidence="3">Cullin N-terminal domain-containing protein</fullName>
    </submittedName>
</protein>
<keyword evidence="1" id="KW-0472">Membrane</keyword>
<evidence type="ECO:0000256" key="1">
    <source>
        <dbReference type="SAM" id="Phobius"/>
    </source>
</evidence>
<dbReference type="Proteomes" id="UP000036681">
    <property type="component" value="Unplaced"/>
</dbReference>
<evidence type="ECO:0000313" key="3">
    <source>
        <dbReference type="WBParaSite" id="ALUE_0002257201-mRNA-1"/>
    </source>
</evidence>